<sequence>MIRRRLLAAAGAVGAAAVAGCNAVTGDEAPRYESGTIDVEADGDGDGDGDDRSAEEMTAADALAEQDINEGVTPLDALSIDDHEFVLEDDFRGPTIQGTVTNAGDDPIQVVEVRARVADANGAHLGRYLATTGDLGSESKWAFEVILLESPDEIDSYDVTVLGTPT</sequence>
<dbReference type="EMBL" id="AOMA01000072">
    <property type="protein sequence ID" value="EMA40535.1"/>
    <property type="molecule type" value="Genomic_DNA"/>
</dbReference>
<feature type="region of interest" description="Disordered" evidence="1">
    <location>
        <begin position="33"/>
        <end position="55"/>
    </location>
</feature>
<organism evidence="2 3">
    <name type="scientific">Halobiforma nitratireducens JCM 10879</name>
    <dbReference type="NCBI Taxonomy" id="1227454"/>
    <lineage>
        <taxon>Archaea</taxon>
        <taxon>Methanobacteriati</taxon>
        <taxon>Methanobacteriota</taxon>
        <taxon>Stenosarchaea group</taxon>
        <taxon>Halobacteria</taxon>
        <taxon>Halobacteriales</taxon>
        <taxon>Natrialbaceae</taxon>
        <taxon>Halobiforma</taxon>
    </lineage>
</organism>
<evidence type="ECO:0000313" key="3">
    <source>
        <dbReference type="Proteomes" id="UP000011607"/>
    </source>
</evidence>
<accession>M0M833</accession>
<dbReference type="eggNOG" id="arCOG10172">
    <property type="taxonomic scope" value="Archaea"/>
</dbReference>
<evidence type="ECO:0000256" key="1">
    <source>
        <dbReference type="SAM" id="MobiDB-lite"/>
    </source>
</evidence>
<dbReference type="AlphaFoldDB" id="M0M833"/>
<protein>
    <submittedName>
        <fullName evidence="2">Uncharacterized protein</fullName>
    </submittedName>
</protein>
<dbReference type="NCBIfam" id="NF038353">
    <property type="entry name" value="FxLYD_dom"/>
    <property type="match status" value="1"/>
</dbReference>
<dbReference type="OrthoDB" id="214274at2157"/>
<dbReference type="Proteomes" id="UP000011607">
    <property type="component" value="Unassembled WGS sequence"/>
</dbReference>
<gene>
    <name evidence="2" type="ORF">C446_07317</name>
</gene>
<reference evidence="2 3" key="1">
    <citation type="journal article" date="2014" name="PLoS Genet.">
        <title>Phylogenetically driven sequencing of extremely halophilic archaea reveals strategies for static and dynamic osmo-response.</title>
        <authorList>
            <person name="Becker E.A."/>
            <person name="Seitzer P.M."/>
            <person name="Tritt A."/>
            <person name="Larsen D."/>
            <person name="Krusor M."/>
            <person name="Yao A.I."/>
            <person name="Wu D."/>
            <person name="Madern D."/>
            <person name="Eisen J.A."/>
            <person name="Darling A.E."/>
            <person name="Facciotti M.T."/>
        </authorList>
    </citation>
    <scope>NUCLEOTIDE SEQUENCE [LARGE SCALE GENOMIC DNA]</scope>
    <source>
        <strain evidence="2 3">JCM 10879</strain>
    </source>
</reference>
<name>M0M833_9EURY</name>
<feature type="compositionally biased region" description="Acidic residues" evidence="1">
    <location>
        <begin position="39"/>
        <end position="49"/>
    </location>
</feature>
<dbReference type="InterPro" id="IPR047676">
    <property type="entry name" value="FxLYD_dom"/>
</dbReference>
<dbReference type="RefSeq" id="WP_006672401.1">
    <property type="nucleotide sequence ID" value="NZ_AOMA01000072.1"/>
</dbReference>
<proteinExistence type="predicted"/>
<keyword evidence="3" id="KW-1185">Reference proteome</keyword>
<dbReference type="PROSITE" id="PS51257">
    <property type="entry name" value="PROKAR_LIPOPROTEIN"/>
    <property type="match status" value="1"/>
</dbReference>
<comment type="caution">
    <text evidence="2">The sequence shown here is derived from an EMBL/GenBank/DDBJ whole genome shotgun (WGS) entry which is preliminary data.</text>
</comment>
<evidence type="ECO:0000313" key="2">
    <source>
        <dbReference type="EMBL" id="EMA40535.1"/>
    </source>
</evidence>